<comment type="caution">
    <text evidence="3">The sequence shown here is derived from an EMBL/GenBank/DDBJ whole genome shotgun (WGS) entry which is preliminary data.</text>
</comment>
<feature type="transmembrane region" description="Helical" evidence="1">
    <location>
        <begin position="105"/>
        <end position="124"/>
    </location>
</feature>
<evidence type="ECO:0000313" key="3">
    <source>
        <dbReference type="EMBL" id="TWT56556.1"/>
    </source>
</evidence>
<proteinExistence type="predicted"/>
<name>A0A5C5X0T0_9BACT</name>
<dbReference type="Pfam" id="PF04892">
    <property type="entry name" value="VanZ"/>
    <property type="match status" value="1"/>
</dbReference>
<accession>A0A5C5X0T0</accession>
<evidence type="ECO:0000256" key="1">
    <source>
        <dbReference type="SAM" id="Phobius"/>
    </source>
</evidence>
<keyword evidence="1" id="KW-0812">Transmembrane</keyword>
<keyword evidence="1" id="KW-1133">Transmembrane helix</keyword>
<dbReference type="NCBIfam" id="NF037970">
    <property type="entry name" value="vanZ_1"/>
    <property type="match status" value="1"/>
</dbReference>
<dbReference type="PANTHER" id="PTHR28008">
    <property type="entry name" value="DOMAIN PROTEIN, PUTATIVE (AFU_ORTHOLOGUE AFUA_3G10980)-RELATED"/>
    <property type="match status" value="1"/>
</dbReference>
<dbReference type="RefSeq" id="WP_146392963.1">
    <property type="nucleotide sequence ID" value="NZ_SJPK01000012.1"/>
</dbReference>
<sequence>MQSVSGVRLFGFRLGILILVVYWCAIFTGTHLPVIPGGMPRINDKVLHFTAFFILATLLCYCTTSKRVWPRVGWIIATCLIYGVVDELTQALVRGRTPDVKDFFADALGTLAAVSLYFGIRAVWRSWRRATRRRRATAPNRSLS</sequence>
<protein>
    <submittedName>
        <fullName evidence="3">VanZ like family protein</fullName>
    </submittedName>
</protein>
<feature type="transmembrane region" description="Helical" evidence="1">
    <location>
        <begin position="46"/>
        <end position="63"/>
    </location>
</feature>
<feature type="transmembrane region" description="Helical" evidence="1">
    <location>
        <begin position="68"/>
        <end position="85"/>
    </location>
</feature>
<organism evidence="3 4">
    <name type="scientific">Allorhodopirellula solitaria</name>
    <dbReference type="NCBI Taxonomy" id="2527987"/>
    <lineage>
        <taxon>Bacteria</taxon>
        <taxon>Pseudomonadati</taxon>
        <taxon>Planctomycetota</taxon>
        <taxon>Planctomycetia</taxon>
        <taxon>Pirellulales</taxon>
        <taxon>Pirellulaceae</taxon>
        <taxon>Allorhodopirellula</taxon>
    </lineage>
</organism>
<evidence type="ECO:0000259" key="2">
    <source>
        <dbReference type="Pfam" id="PF04892"/>
    </source>
</evidence>
<dbReference type="AlphaFoldDB" id="A0A5C5X0T0"/>
<dbReference type="Proteomes" id="UP000318053">
    <property type="component" value="Unassembled WGS sequence"/>
</dbReference>
<gene>
    <name evidence="3" type="ORF">CA85_40890</name>
</gene>
<evidence type="ECO:0000313" key="4">
    <source>
        <dbReference type="Proteomes" id="UP000318053"/>
    </source>
</evidence>
<dbReference type="PANTHER" id="PTHR28008:SF1">
    <property type="entry name" value="DOMAIN PROTEIN, PUTATIVE (AFU_ORTHOLOGUE AFUA_3G10980)-RELATED"/>
    <property type="match status" value="1"/>
</dbReference>
<feature type="domain" description="VanZ-like" evidence="2">
    <location>
        <begin position="44"/>
        <end position="118"/>
    </location>
</feature>
<keyword evidence="4" id="KW-1185">Reference proteome</keyword>
<dbReference type="EMBL" id="SJPK01000012">
    <property type="protein sequence ID" value="TWT56556.1"/>
    <property type="molecule type" value="Genomic_DNA"/>
</dbReference>
<keyword evidence="1" id="KW-0472">Membrane</keyword>
<feature type="transmembrane region" description="Helical" evidence="1">
    <location>
        <begin position="12"/>
        <end position="34"/>
    </location>
</feature>
<dbReference type="InterPro" id="IPR006976">
    <property type="entry name" value="VanZ-like"/>
</dbReference>
<reference evidence="3 4" key="1">
    <citation type="submission" date="2019-02" db="EMBL/GenBank/DDBJ databases">
        <title>Deep-cultivation of Planctomycetes and their phenomic and genomic characterization uncovers novel biology.</title>
        <authorList>
            <person name="Wiegand S."/>
            <person name="Jogler M."/>
            <person name="Boedeker C."/>
            <person name="Pinto D."/>
            <person name="Vollmers J."/>
            <person name="Rivas-Marin E."/>
            <person name="Kohn T."/>
            <person name="Peeters S.H."/>
            <person name="Heuer A."/>
            <person name="Rast P."/>
            <person name="Oberbeckmann S."/>
            <person name="Bunk B."/>
            <person name="Jeske O."/>
            <person name="Meyerdierks A."/>
            <person name="Storesund J.E."/>
            <person name="Kallscheuer N."/>
            <person name="Luecker S."/>
            <person name="Lage O.M."/>
            <person name="Pohl T."/>
            <person name="Merkel B.J."/>
            <person name="Hornburger P."/>
            <person name="Mueller R.-W."/>
            <person name="Bruemmer F."/>
            <person name="Labrenz M."/>
            <person name="Spormann A.M."/>
            <person name="Op Den Camp H."/>
            <person name="Overmann J."/>
            <person name="Amann R."/>
            <person name="Jetten M.S.M."/>
            <person name="Mascher T."/>
            <person name="Medema M.H."/>
            <person name="Devos D.P."/>
            <person name="Kaster A.-K."/>
            <person name="Ovreas L."/>
            <person name="Rohde M."/>
            <person name="Galperin M.Y."/>
            <person name="Jogler C."/>
        </authorList>
    </citation>
    <scope>NUCLEOTIDE SEQUENCE [LARGE SCALE GENOMIC DNA]</scope>
    <source>
        <strain evidence="3 4">CA85</strain>
    </source>
</reference>
<dbReference type="OrthoDB" id="288647at2"/>